<dbReference type="Gene3D" id="1.10.760.10">
    <property type="entry name" value="Cytochrome c-like domain"/>
    <property type="match status" value="2"/>
</dbReference>
<feature type="region of interest" description="Disordered" evidence="7">
    <location>
        <begin position="533"/>
        <end position="552"/>
    </location>
</feature>
<dbReference type="GO" id="GO:0046872">
    <property type="term" value="F:metal ion binding"/>
    <property type="evidence" value="ECO:0007669"/>
    <property type="project" value="UniProtKB-KW"/>
</dbReference>
<dbReference type="InterPro" id="IPR051395">
    <property type="entry name" value="Cytochrome_c_Peroxidase/MauG"/>
</dbReference>
<accession>A0AAE9Y4Q7</accession>
<dbReference type="PROSITE" id="PS51007">
    <property type="entry name" value="CYTC"/>
    <property type="match status" value="2"/>
</dbReference>
<evidence type="ECO:0000256" key="6">
    <source>
        <dbReference type="PROSITE-ProRule" id="PRU00433"/>
    </source>
</evidence>
<dbReference type="SUPFAM" id="SSF46626">
    <property type="entry name" value="Cytochrome c"/>
    <property type="match status" value="2"/>
</dbReference>
<evidence type="ECO:0000259" key="8">
    <source>
        <dbReference type="PROSITE" id="PS51007"/>
    </source>
</evidence>
<dbReference type="GO" id="GO:0020037">
    <property type="term" value="F:heme binding"/>
    <property type="evidence" value="ECO:0007669"/>
    <property type="project" value="InterPro"/>
</dbReference>
<evidence type="ECO:0000256" key="7">
    <source>
        <dbReference type="SAM" id="MobiDB-lite"/>
    </source>
</evidence>
<dbReference type="SUPFAM" id="SSF50974">
    <property type="entry name" value="Nitrous oxide reductase, N-terminal domain"/>
    <property type="match status" value="1"/>
</dbReference>
<keyword evidence="10" id="KW-1185">Reference proteome</keyword>
<keyword evidence="1 6" id="KW-0349">Heme</keyword>
<evidence type="ECO:0000313" key="9">
    <source>
        <dbReference type="EMBL" id="WCO66210.1"/>
    </source>
</evidence>
<organism evidence="9 10">
    <name type="scientific">Iamia majanohamensis</name>
    <dbReference type="NCBI Taxonomy" id="467976"/>
    <lineage>
        <taxon>Bacteria</taxon>
        <taxon>Bacillati</taxon>
        <taxon>Actinomycetota</taxon>
        <taxon>Acidimicrobiia</taxon>
        <taxon>Acidimicrobiales</taxon>
        <taxon>Iamiaceae</taxon>
        <taxon>Iamia</taxon>
    </lineage>
</organism>
<dbReference type="RefSeq" id="WP_272735734.1">
    <property type="nucleotide sequence ID" value="NZ_CP116942.1"/>
</dbReference>
<reference evidence="9" key="1">
    <citation type="submission" date="2023-01" db="EMBL/GenBank/DDBJ databases">
        <title>The diversity of Class Acidimicrobiia in South China Sea sediment environments and the proposal of Iamia marina sp. nov., a novel species of the genus Iamia.</title>
        <authorList>
            <person name="He Y."/>
            <person name="Tian X."/>
        </authorList>
    </citation>
    <scope>NUCLEOTIDE SEQUENCE</scope>
    <source>
        <strain evidence="9">DSM 19957</strain>
    </source>
</reference>
<keyword evidence="2 6" id="KW-0479">Metal-binding</keyword>
<evidence type="ECO:0000256" key="1">
    <source>
        <dbReference type="ARBA" id="ARBA00022617"/>
    </source>
</evidence>
<dbReference type="Proteomes" id="UP001216390">
    <property type="component" value="Chromosome"/>
</dbReference>
<name>A0AAE9Y4Q7_9ACTN</name>
<dbReference type="KEGG" id="ima:PO878_17040"/>
<sequence>MTPARGGARPAPEGRRWRLVVPGLVLLALVAAAAAGVAAWGGGGGSPPVATTSRSASVALVDDVLWVTSPDDDAVVAVDPGDLGVTARVVVDGAPGELAPSEGGLVVSRGRAAGVALVDTAEGTSSEVAVPCGGTHAVVVVPRGRAGLASETAVATCPHDDRIALVDLDARATAATVAVPGRPTGAVIDGDRLVVSSAVGGRTWSWDLAVLASALAASPASPGKGVPSLDVAAEVDRAWVDLGRSPSRLGPLDVRGDGVVGAYQLVDNATTPTAEEIAAGVDSYGTPLDGKARIEPALAGPCGARFTDVVEPTRILSEPVALAVGPDGLVWVVGRSSRTVAVVRCAEGDPSARSTMVASFPVGAGARGIAVADDGTTAFVDVGFDHAVARLELPDDAAATQAVVGPLPPTEPTAVARRAAEVGLSARAEAGRRTFTDATDPHLTPQGVVSCASCHPDGADDGLTWRIRSSEIPPKLRRTPPLWQVDPATKPLHWDGAFRSTEALVDQTVRELLGGDGEGVDLAAISAYLAETPPPIPAPRDATEREAAARGEEVFRSPEAACATCHVGPAGTDGETHDVLGDSSDPDADVAAVVTPTLLGTRARAPYGHDGRAADLEALLGLPEADHGGAAALTPREVDDLLAYLDTR</sequence>
<protein>
    <submittedName>
        <fullName evidence="9">C-type cytochrome</fullName>
    </submittedName>
</protein>
<keyword evidence="4" id="KW-0560">Oxidoreductase</keyword>
<evidence type="ECO:0000256" key="5">
    <source>
        <dbReference type="ARBA" id="ARBA00023004"/>
    </source>
</evidence>
<dbReference type="InterPro" id="IPR011045">
    <property type="entry name" value="N2O_reductase_N"/>
</dbReference>
<feature type="domain" description="Cytochrome c" evidence="8">
    <location>
        <begin position="546"/>
        <end position="648"/>
    </location>
</feature>
<keyword evidence="5 6" id="KW-0408">Iron</keyword>
<dbReference type="Gene3D" id="2.130.10.10">
    <property type="entry name" value="YVTN repeat-like/Quinoprotein amine dehydrogenase"/>
    <property type="match status" value="2"/>
</dbReference>
<feature type="domain" description="Cytochrome c" evidence="8">
    <location>
        <begin position="426"/>
        <end position="533"/>
    </location>
</feature>
<dbReference type="InterPro" id="IPR015943">
    <property type="entry name" value="WD40/YVTN_repeat-like_dom_sf"/>
</dbReference>
<gene>
    <name evidence="9" type="ORF">PO878_17040</name>
</gene>
<dbReference type="GO" id="GO:0009055">
    <property type="term" value="F:electron transfer activity"/>
    <property type="evidence" value="ECO:0007669"/>
    <property type="project" value="InterPro"/>
</dbReference>
<evidence type="ECO:0000256" key="4">
    <source>
        <dbReference type="ARBA" id="ARBA00023002"/>
    </source>
</evidence>
<feature type="compositionally biased region" description="Basic and acidic residues" evidence="7">
    <location>
        <begin position="541"/>
        <end position="552"/>
    </location>
</feature>
<keyword evidence="3" id="KW-0732">Signal</keyword>
<dbReference type="EMBL" id="CP116942">
    <property type="protein sequence ID" value="WCO66210.1"/>
    <property type="molecule type" value="Genomic_DNA"/>
</dbReference>
<dbReference type="GO" id="GO:0004130">
    <property type="term" value="F:cytochrome-c peroxidase activity"/>
    <property type="evidence" value="ECO:0007669"/>
    <property type="project" value="TreeGrafter"/>
</dbReference>
<dbReference type="AlphaFoldDB" id="A0AAE9Y4Q7"/>
<evidence type="ECO:0000313" key="10">
    <source>
        <dbReference type="Proteomes" id="UP001216390"/>
    </source>
</evidence>
<dbReference type="InterPro" id="IPR036909">
    <property type="entry name" value="Cyt_c-like_dom_sf"/>
</dbReference>
<dbReference type="PANTHER" id="PTHR30600">
    <property type="entry name" value="CYTOCHROME C PEROXIDASE-RELATED"/>
    <property type="match status" value="1"/>
</dbReference>
<evidence type="ECO:0000256" key="3">
    <source>
        <dbReference type="ARBA" id="ARBA00022729"/>
    </source>
</evidence>
<dbReference type="PANTHER" id="PTHR30600:SF10">
    <property type="entry name" value="BLL6722 PROTEIN"/>
    <property type="match status" value="1"/>
</dbReference>
<proteinExistence type="predicted"/>
<evidence type="ECO:0000256" key="2">
    <source>
        <dbReference type="ARBA" id="ARBA00022723"/>
    </source>
</evidence>
<dbReference type="InterPro" id="IPR009056">
    <property type="entry name" value="Cyt_c-like_dom"/>
</dbReference>